<dbReference type="GO" id="GO:0005886">
    <property type="term" value="C:plasma membrane"/>
    <property type="evidence" value="ECO:0007669"/>
    <property type="project" value="UniProtKB-SubCell"/>
</dbReference>
<keyword evidence="10" id="KW-1185">Reference proteome</keyword>
<sequence>MNILSKFLTPSRVLVVGFALLILFGTLLLTVLFEATSAFGTVGLSLGLTPDLTVIGKIAIIITITGRVGPLTLAFVLTQKKKNQANYKYLDERMLIG</sequence>
<dbReference type="GO" id="GO:0030001">
    <property type="term" value="P:metal ion transport"/>
    <property type="evidence" value="ECO:0007669"/>
    <property type="project" value="UniProtKB-ARBA"/>
</dbReference>
<dbReference type="RefSeq" id="WP_242947528.1">
    <property type="nucleotide sequence ID" value="NZ_FQXJ01000007.1"/>
</dbReference>
<keyword evidence="4 8" id="KW-0812">Transmembrane</keyword>
<evidence type="ECO:0000313" key="10">
    <source>
        <dbReference type="Proteomes" id="UP000183954"/>
    </source>
</evidence>
<keyword evidence="2" id="KW-0813">Transport</keyword>
<accession>A0A1M5YAU1</accession>
<evidence type="ECO:0000256" key="1">
    <source>
        <dbReference type="ARBA" id="ARBA00004651"/>
    </source>
</evidence>
<keyword evidence="5 8" id="KW-1133">Transmembrane helix</keyword>
<evidence type="ECO:0000256" key="2">
    <source>
        <dbReference type="ARBA" id="ARBA00022448"/>
    </source>
</evidence>
<evidence type="ECO:0000313" key="9">
    <source>
        <dbReference type="EMBL" id="SHI09155.1"/>
    </source>
</evidence>
<gene>
    <name evidence="9" type="ORF">SAMN02746098_02398</name>
</gene>
<protein>
    <submittedName>
        <fullName evidence="9">Cation transport protein</fullName>
    </submittedName>
</protein>
<dbReference type="EMBL" id="FQXJ01000007">
    <property type="protein sequence ID" value="SHI09155.1"/>
    <property type="molecule type" value="Genomic_DNA"/>
</dbReference>
<keyword evidence="3" id="KW-1003">Cell membrane</keyword>
<dbReference type="GO" id="GO:0008324">
    <property type="term" value="F:monoatomic cation transmembrane transporter activity"/>
    <property type="evidence" value="ECO:0007669"/>
    <property type="project" value="InterPro"/>
</dbReference>
<name>A0A1M5YAU1_9FIRM</name>
<evidence type="ECO:0000256" key="6">
    <source>
        <dbReference type="ARBA" id="ARBA00023065"/>
    </source>
</evidence>
<dbReference type="InterPro" id="IPR003445">
    <property type="entry name" value="Cat_transpt"/>
</dbReference>
<dbReference type="STRING" id="1121420.SAMN02746098_02398"/>
<dbReference type="PANTHER" id="PTHR32024">
    <property type="entry name" value="TRK SYSTEM POTASSIUM UPTAKE PROTEIN TRKG-RELATED"/>
    <property type="match status" value="1"/>
</dbReference>
<dbReference type="PANTHER" id="PTHR32024:SF1">
    <property type="entry name" value="KTR SYSTEM POTASSIUM UPTAKE PROTEIN B"/>
    <property type="match status" value="1"/>
</dbReference>
<comment type="subcellular location">
    <subcellularLocation>
        <location evidence="1">Cell membrane</location>
        <topology evidence="1">Multi-pass membrane protein</topology>
    </subcellularLocation>
</comment>
<evidence type="ECO:0000256" key="7">
    <source>
        <dbReference type="ARBA" id="ARBA00023136"/>
    </source>
</evidence>
<dbReference type="Pfam" id="PF02386">
    <property type="entry name" value="TrkH"/>
    <property type="match status" value="1"/>
</dbReference>
<organism evidence="9 10">
    <name type="scientific">Desulfosporosinus lacus DSM 15449</name>
    <dbReference type="NCBI Taxonomy" id="1121420"/>
    <lineage>
        <taxon>Bacteria</taxon>
        <taxon>Bacillati</taxon>
        <taxon>Bacillota</taxon>
        <taxon>Clostridia</taxon>
        <taxon>Eubacteriales</taxon>
        <taxon>Desulfitobacteriaceae</taxon>
        <taxon>Desulfosporosinus</taxon>
    </lineage>
</organism>
<evidence type="ECO:0000256" key="8">
    <source>
        <dbReference type="SAM" id="Phobius"/>
    </source>
</evidence>
<dbReference type="AlphaFoldDB" id="A0A1M5YAU1"/>
<feature type="transmembrane region" description="Helical" evidence="8">
    <location>
        <begin position="54"/>
        <end position="78"/>
    </location>
</feature>
<evidence type="ECO:0000256" key="3">
    <source>
        <dbReference type="ARBA" id="ARBA00022475"/>
    </source>
</evidence>
<keyword evidence="6" id="KW-0406">Ion transport</keyword>
<keyword evidence="7 8" id="KW-0472">Membrane</keyword>
<evidence type="ECO:0000256" key="5">
    <source>
        <dbReference type="ARBA" id="ARBA00022989"/>
    </source>
</evidence>
<evidence type="ECO:0000256" key="4">
    <source>
        <dbReference type="ARBA" id="ARBA00022692"/>
    </source>
</evidence>
<reference evidence="10" key="1">
    <citation type="submission" date="2016-11" db="EMBL/GenBank/DDBJ databases">
        <authorList>
            <person name="Varghese N."/>
            <person name="Submissions S."/>
        </authorList>
    </citation>
    <scope>NUCLEOTIDE SEQUENCE [LARGE SCALE GENOMIC DNA]</scope>
    <source>
        <strain evidence="10">DSM 15449</strain>
    </source>
</reference>
<proteinExistence type="predicted"/>
<dbReference type="Proteomes" id="UP000183954">
    <property type="component" value="Unassembled WGS sequence"/>
</dbReference>